<dbReference type="EnsemblMetazoa" id="XM_038217939.1">
    <property type="protein sequence ID" value="XP_038073867.1"/>
    <property type="gene ID" value="LOC119741968"/>
</dbReference>
<protein>
    <submittedName>
        <fullName evidence="3">Uncharacterized protein</fullName>
    </submittedName>
</protein>
<dbReference type="GeneID" id="119741968"/>
<feature type="transmembrane region" description="Helical" evidence="1">
    <location>
        <begin position="42"/>
        <end position="59"/>
    </location>
</feature>
<feature type="signal peptide" evidence="2">
    <location>
        <begin position="1"/>
        <end position="18"/>
    </location>
</feature>
<name>A0A914BEM4_PATMI</name>
<dbReference type="OMA" id="HEYEHIP"/>
<keyword evidence="1" id="KW-0472">Membrane</keyword>
<evidence type="ECO:0000256" key="1">
    <source>
        <dbReference type="SAM" id="Phobius"/>
    </source>
</evidence>
<accession>A0A914BEM4</accession>
<dbReference type="AlphaFoldDB" id="A0A914BEM4"/>
<dbReference type="RefSeq" id="XP_038073867.1">
    <property type="nucleotide sequence ID" value="XM_038217939.1"/>
</dbReference>
<keyword evidence="1" id="KW-1133">Transmembrane helix</keyword>
<keyword evidence="1" id="KW-0812">Transmembrane</keyword>
<keyword evidence="4" id="KW-1185">Reference proteome</keyword>
<organism evidence="3 4">
    <name type="scientific">Patiria miniata</name>
    <name type="common">Bat star</name>
    <name type="synonym">Asterina miniata</name>
    <dbReference type="NCBI Taxonomy" id="46514"/>
    <lineage>
        <taxon>Eukaryota</taxon>
        <taxon>Metazoa</taxon>
        <taxon>Echinodermata</taxon>
        <taxon>Eleutherozoa</taxon>
        <taxon>Asterozoa</taxon>
        <taxon>Asteroidea</taxon>
        <taxon>Valvatacea</taxon>
        <taxon>Valvatida</taxon>
        <taxon>Asterinidae</taxon>
        <taxon>Patiria</taxon>
    </lineage>
</organism>
<evidence type="ECO:0000256" key="2">
    <source>
        <dbReference type="SAM" id="SignalP"/>
    </source>
</evidence>
<dbReference type="OrthoDB" id="10457706at2759"/>
<proteinExistence type="predicted"/>
<keyword evidence="2" id="KW-0732">Signal</keyword>
<feature type="chain" id="PRO_5036949580" evidence="2">
    <location>
        <begin position="19"/>
        <end position="139"/>
    </location>
</feature>
<evidence type="ECO:0000313" key="3">
    <source>
        <dbReference type="EnsemblMetazoa" id="XP_038073867.1"/>
    </source>
</evidence>
<evidence type="ECO:0000313" key="4">
    <source>
        <dbReference type="Proteomes" id="UP000887568"/>
    </source>
</evidence>
<sequence length="139" mass="16041">MLACLVLLLFAMCPYSTAMPIPITSTLIKETMNQIQLSDLHGKMVPVDLVLLVVLIYFGKRLREHSKKVKWEKKYRKRPFMDPTEHQCFYYTYPVPGPTDPDFPTSKPTRTCRTSGPKCTIQEIPTDSIHEYEHIPSLP</sequence>
<dbReference type="Proteomes" id="UP000887568">
    <property type="component" value="Unplaced"/>
</dbReference>
<reference evidence="3" key="1">
    <citation type="submission" date="2022-11" db="UniProtKB">
        <authorList>
            <consortium name="EnsemblMetazoa"/>
        </authorList>
    </citation>
    <scope>IDENTIFICATION</scope>
</reference>